<dbReference type="Pfam" id="PF00569">
    <property type="entry name" value="ZZ"/>
    <property type="match status" value="1"/>
</dbReference>
<evidence type="ECO:0000256" key="1">
    <source>
        <dbReference type="ARBA" id="ARBA00000900"/>
    </source>
</evidence>
<dbReference type="GO" id="GO:0005770">
    <property type="term" value="C:late endosome"/>
    <property type="evidence" value="ECO:0007669"/>
    <property type="project" value="UniProtKB-SubCell"/>
</dbReference>
<dbReference type="PROSITE" id="PS01357">
    <property type="entry name" value="ZF_ZZ_1"/>
    <property type="match status" value="1"/>
</dbReference>
<evidence type="ECO:0000256" key="5">
    <source>
        <dbReference type="ARBA" id="ARBA00012483"/>
    </source>
</evidence>
<dbReference type="Gene3D" id="3.30.60.90">
    <property type="match status" value="1"/>
</dbReference>
<keyword evidence="19" id="KW-1185">Reference proteome</keyword>
<dbReference type="Proteomes" id="UP000230066">
    <property type="component" value="Unassembled WGS sequence"/>
</dbReference>
<evidence type="ECO:0000256" key="11">
    <source>
        <dbReference type="ARBA" id="ARBA00022786"/>
    </source>
</evidence>
<dbReference type="EMBL" id="JXXN02001595">
    <property type="protein sequence ID" value="THD24450.1"/>
    <property type="molecule type" value="Genomic_DNA"/>
</dbReference>
<evidence type="ECO:0000256" key="4">
    <source>
        <dbReference type="ARBA" id="ARBA00010938"/>
    </source>
</evidence>
<feature type="region of interest" description="Disordered" evidence="15">
    <location>
        <begin position="355"/>
        <end position="420"/>
    </location>
</feature>
<proteinExistence type="inferred from homology"/>
<keyword evidence="11" id="KW-0833">Ubl conjugation pathway</keyword>
<evidence type="ECO:0000259" key="17">
    <source>
        <dbReference type="PROSITE" id="PS50157"/>
    </source>
</evidence>
<dbReference type="PROSITE" id="PS50157">
    <property type="entry name" value="ZINC_FINGER_C2H2_2"/>
    <property type="match status" value="1"/>
</dbReference>
<protein>
    <recommendedName>
        <fullName evidence="6">E3 ubiquitin-protein ligase KCMF1</fullName>
        <ecNumber evidence="5">2.3.2.27</ecNumber>
    </recommendedName>
</protein>
<dbReference type="InterPro" id="IPR000433">
    <property type="entry name" value="Znf_ZZ"/>
</dbReference>
<feature type="compositionally biased region" description="Polar residues" evidence="15">
    <location>
        <begin position="211"/>
        <end position="224"/>
    </location>
</feature>
<dbReference type="EC" id="2.3.2.27" evidence="5"/>
<dbReference type="PROSITE" id="PS50135">
    <property type="entry name" value="ZF_ZZ_2"/>
    <property type="match status" value="1"/>
</dbReference>
<sequence length="457" mass="48934">MSSRHDGVTCDACSQRDFRLRRYKCLVCCDYDLCGACFDNQCETNQHLRTHPMQCLIPKADHKLFYNGETSTEYSAQSFTCPLCGQLGFTEASFSRHVFQKHPGQEAGDTDVLCPLCATHTGSDPNTKIRFMARHLVTTHRLSAPSNGPNPRNHDSSGSTSADDFEKYADSSRQQFAARRLMPLLIARSHRVQDGNRTRTSVVGQRKGRSNRLSDSLSAQNDSSAVAEKTSSHLAQTASGGSQATVSSARVTRLSQSNGGQNSHNGMVAGSSAPSVPLQPRASHIAITASDAVSVDNVAGTSVSAIANTTETLSDQFNIDVVETPRSVNIKNHQTEVDTGVTNKTCPVVVAEVDKSATDPSPQSTVPVLQDPPQKGLLRESVSGDPIGKQSAGPAPVASIDKETEPSSSNAATNVPPAPVRDEFDANWVAFLHELIWSSLYVSSASSQVEDSFPNSG</sequence>
<dbReference type="SMART" id="SM00355">
    <property type="entry name" value="ZnF_C2H2"/>
    <property type="match status" value="2"/>
</dbReference>
<evidence type="ECO:0000256" key="9">
    <source>
        <dbReference type="ARBA" id="ARBA00022753"/>
    </source>
</evidence>
<feature type="compositionally biased region" description="Polar residues" evidence="15">
    <location>
        <begin position="358"/>
        <end position="367"/>
    </location>
</feature>
<evidence type="ECO:0000259" key="16">
    <source>
        <dbReference type="PROSITE" id="PS50135"/>
    </source>
</evidence>
<keyword evidence="9" id="KW-0967">Endosome</keyword>
<evidence type="ECO:0000256" key="3">
    <source>
        <dbReference type="ARBA" id="ARBA00004603"/>
    </source>
</evidence>
<dbReference type="GO" id="GO:0099536">
    <property type="term" value="P:synaptic signaling"/>
    <property type="evidence" value="ECO:0007669"/>
    <property type="project" value="TreeGrafter"/>
</dbReference>
<keyword evidence="8" id="KW-0479">Metal-binding</keyword>
<keyword evidence="10 14" id="KW-0863">Zinc-finger</keyword>
<feature type="compositionally biased region" description="Polar residues" evidence="15">
    <location>
        <begin position="141"/>
        <end position="162"/>
    </location>
</feature>
<dbReference type="Pfam" id="PF05605">
    <property type="entry name" value="zf-Di19"/>
    <property type="match status" value="1"/>
</dbReference>
<evidence type="ECO:0000256" key="8">
    <source>
        <dbReference type="ARBA" id="ARBA00022723"/>
    </source>
</evidence>
<reference evidence="18" key="1">
    <citation type="submission" date="2019-03" db="EMBL/GenBank/DDBJ databases">
        <title>Improved annotation for the trematode Fasciola hepatica.</title>
        <authorList>
            <person name="Choi Y.-J."/>
            <person name="Martin J."/>
            <person name="Mitreva M."/>
        </authorList>
    </citation>
    <scope>NUCLEOTIDE SEQUENCE [LARGE SCALE GENOMIC DNA]</scope>
</reference>
<gene>
    <name evidence="18" type="ORF">D915_004668</name>
</gene>
<evidence type="ECO:0000256" key="7">
    <source>
        <dbReference type="ARBA" id="ARBA00022679"/>
    </source>
</evidence>
<evidence type="ECO:0000313" key="19">
    <source>
        <dbReference type="Proteomes" id="UP000230066"/>
    </source>
</evidence>
<comment type="catalytic activity">
    <reaction evidence="1">
        <text>S-ubiquitinyl-[E2 ubiquitin-conjugating enzyme]-L-cysteine + [acceptor protein]-L-lysine = [E2 ubiquitin-conjugating enzyme]-L-cysteine + N(6)-ubiquitinyl-[acceptor protein]-L-lysine.</text>
        <dbReference type="EC" id="2.3.2.27"/>
    </reaction>
</comment>
<dbReference type="SMART" id="SM00291">
    <property type="entry name" value="ZnF_ZZ"/>
    <property type="match status" value="1"/>
</dbReference>
<feature type="region of interest" description="Disordered" evidence="15">
    <location>
        <begin position="189"/>
        <end position="276"/>
    </location>
</feature>
<evidence type="ECO:0000313" key="18">
    <source>
        <dbReference type="EMBL" id="THD24450.1"/>
    </source>
</evidence>
<dbReference type="InterPro" id="IPR050774">
    <property type="entry name" value="KCMF1/Dystrophin"/>
</dbReference>
<keyword evidence="12" id="KW-0862">Zinc</keyword>
<dbReference type="SUPFAM" id="SSF57850">
    <property type="entry name" value="RING/U-box"/>
    <property type="match status" value="1"/>
</dbReference>
<evidence type="ECO:0000256" key="13">
    <source>
        <dbReference type="ARBA" id="ARBA00023228"/>
    </source>
</evidence>
<dbReference type="InterPro" id="IPR013087">
    <property type="entry name" value="Znf_C2H2_type"/>
</dbReference>
<feature type="region of interest" description="Disordered" evidence="15">
    <location>
        <begin position="141"/>
        <end position="171"/>
    </location>
</feature>
<name>A0A4E0S1C5_FASHE</name>
<dbReference type="GO" id="GO:0045202">
    <property type="term" value="C:synapse"/>
    <property type="evidence" value="ECO:0007669"/>
    <property type="project" value="GOC"/>
</dbReference>
<evidence type="ECO:0000256" key="10">
    <source>
        <dbReference type="ARBA" id="ARBA00022771"/>
    </source>
</evidence>
<dbReference type="AlphaFoldDB" id="A0A4E0S1C5"/>
<evidence type="ECO:0000256" key="14">
    <source>
        <dbReference type="PROSITE-ProRule" id="PRU00228"/>
    </source>
</evidence>
<dbReference type="GO" id="GO:0005764">
    <property type="term" value="C:lysosome"/>
    <property type="evidence" value="ECO:0007669"/>
    <property type="project" value="UniProtKB-SubCell"/>
</dbReference>
<evidence type="ECO:0000256" key="2">
    <source>
        <dbReference type="ARBA" id="ARBA00004371"/>
    </source>
</evidence>
<evidence type="ECO:0000256" key="12">
    <source>
        <dbReference type="ARBA" id="ARBA00022833"/>
    </source>
</evidence>
<organism evidence="18 19">
    <name type="scientific">Fasciola hepatica</name>
    <name type="common">Liver fluke</name>
    <dbReference type="NCBI Taxonomy" id="6192"/>
    <lineage>
        <taxon>Eukaryota</taxon>
        <taxon>Metazoa</taxon>
        <taxon>Spiralia</taxon>
        <taxon>Lophotrochozoa</taxon>
        <taxon>Platyhelminthes</taxon>
        <taxon>Trematoda</taxon>
        <taxon>Digenea</taxon>
        <taxon>Plagiorchiida</taxon>
        <taxon>Echinostomata</taxon>
        <taxon>Echinostomatoidea</taxon>
        <taxon>Fasciolidae</taxon>
        <taxon>Fasciola</taxon>
    </lineage>
</organism>
<keyword evidence="7" id="KW-0808">Transferase</keyword>
<dbReference type="CDD" id="cd02338">
    <property type="entry name" value="ZZ_PCMF_like"/>
    <property type="match status" value="1"/>
</dbReference>
<dbReference type="PANTHER" id="PTHR12268:SF13">
    <property type="entry name" value="E3 UBIQUITIN-PROTEIN LIGASE KCMF1"/>
    <property type="match status" value="1"/>
</dbReference>
<feature type="compositionally biased region" description="Polar residues" evidence="15">
    <location>
        <begin position="232"/>
        <end position="265"/>
    </location>
</feature>
<dbReference type="GO" id="GO:0005886">
    <property type="term" value="C:plasma membrane"/>
    <property type="evidence" value="ECO:0007669"/>
    <property type="project" value="TreeGrafter"/>
</dbReference>
<dbReference type="GO" id="GO:0008270">
    <property type="term" value="F:zinc ion binding"/>
    <property type="evidence" value="ECO:0007669"/>
    <property type="project" value="UniProtKB-KW"/>
</dbReference>
<accession>A0A4E0S1C5</accession>
<dbReference type="InterPro" id="IPR008598">
    <property type="entry name" value="Di19_Zn-bd"/>
</dbReference>
<dbReference type="InterPro" id="IPR043145">
    <property type="entry name" value="Znf_ZZ_sf"/>
</dbReference>
<comment type="subcellular location">
    <subcellularLocation>
        <location evidence="3">Late endosome</location>
    </subcellularLocation>
    <subcellularLocation>
        <location evidence="2">Lysosome</location>
    </subcellularLocation>
</comment>
<feature type="domain" description="C2H2-type" evidence="17">
    <location>
        <begin position="79"/>
        <end position="107"/>
    </location>
</feature>
<keyword evidence="13" id="KW-0458">Lysosome</keyword>
<dbReference type="PANTHER" id="PTHR12268">
    <property type="entry name" value="E3 UBIQUITIN-PROTEIN LIGASE KCMF1"/>
    <property type="match status" value="1"/>
</dbReference>
<evidence type="ECO:0000256" key="15">
    <source>
        <dbReference type="SAM" id="MobiDB-lite"/>
    </source>
</evidence>
<dbReference type="GO" id="GO:0061630">
    <property type="term" value="F:ubiquitin protein ligase activity"/>
    <property type="evidence" value="ECO:0007669"/>
    <property type="project" value="UniProtKB-EC"/>
</dbReference>
<dbReference type="PROSITE" id="PS00028">
    <property type="entry name" value="ZINC_FINGER_C2H2_1"/>
    <property type="match status" value="1"/>
</dbReference>
<comment type="similarity">
    <text evidence="4">Belongs to the KCMF1 family.</text>
</comment>
<feature type="domain" description="ZZ-type" evidence="16">
    <location>
        <begin position="5"/>
        <end position="61"/>
    </location>
</feature>
<evidence type="ECO:0000256" key="6">
    <source>
        <dbReference type="ARBA" id="ARBA00014999"/>
    </source>
</evidence>
<comment type="caution">
    <text evidence="18">The sequence shown here is derived from an EMBL/GenBank/DDBJ whole genome shotgun (WGS) entry which is preliminary data.</text>
</comment>